<dbReference type="InterPro" id="IPR001734">
    <property type="entry name" value="Na/solute_symporter"/>
</dbReference>
<feature type="transmembrane region" description="Helical" evidence="7">
    <location>
        <begin position="48"/>
        <end position="70"/>
    </location>
</feature>
<comment type="subcellular location">
    <subcellularLocation>
        <location evidence="1">Membrane</location>
        <topology evidence="1">Multi-pass membrane protein</topology>
    </subcellularLocation>
</comment>
<dbReference type="GO" id="GO:0005412">
    <property type="term" value="F:D-glucose:sodium symporter activity"/>
    <property type="evidence" value="ECO:0007669"/>
    <property type="project" value="TreeGrafter"/>
</dbReference>
<evidence type="ECO:0000313" key="8">
    <source>
        <dbReference type="EMBL" id="KAA9036099.1"/>
    </source>
</evidence>
<evidence type="ECO:0000256" key="7">
    <source>
        <dbReference type="SAM" id="Phobius"/>
    </source>
</evidence>
<evidence type="ECO:0000256" key="4">
    <source>
        <dbReference type="ARBA" id="ARBA00022989"/>
    </source>
</evidence>
<dbReference type="Pfam" id="PF00474">
    <property type="entry name" value="SSF"/>
    <property type="match status" value="1"/>
</dbReference>
<evidence type="ECO:0000313" key="9">
    <source>
        <dbReference type="Proteomes" id="UP000326903"/>
    </source>
</evidence>
<feature type="transmembrane region" description="Helical" evidence="7">
    <location>
        <begin position="332"/>
        <end position="360"/>
    </location>
</feature>
<dbReference type="EMBL" id="VYQF01000009">
    <property type="protein sequence ID" value="KAA9036099.1"/>
    <property type="molecule type" value="Genomic_DNA"/>
</dbReference>
<keyword evidence="3 7" id="KW-0812">Transmembrane</keyword>
<organism evidence="8 9">
    <name type="scientific">Ginsengibacter hankyongi</name>
    <dbReference type="NCBI Taxonomy" id="2607284"/>
    <lineage>
        <taxon>Bacteria</taxon>
        <taxon>Pseudomonadati</taxon>
        <taxon>Bacteroidota</taxon>
        <taxon>Chitinophagia</taxon>
        <taxon>Chitinophagales</taxon>
        <taxon>Chitinophagaceae</taxon>
        <taxon>Ginsengibacter</taxon>
    </lineage>
</organism>
<evidence type="ECO:0000256" key="1">
    <source>
        <dbReference type="ARBA" id="ARBA00004141"/>
    </source>
</evidence>
<evidence type="ECO:0000256" key="5">
    <source>
        <dbReference type="ARBA" id="ARBA00023136"/>
    </source>
</evidence>
<keyword evidence="5 7" id="KW-0472">Membrane</keyword>
<dbReference type="GO" id="GO:0005886">
    <property type="term" value="C:plasma membrane"/>
    <property type="evidence" value="ECO:0007669"/>
    <property type="project" value="TreeGrafter"/>
</dbReference>
<keyword evidence="9" id="KW-1185">Reference proteome</keyword>
<feature type="transmembrane region" description="Helical" evidence="7">
    <location>
        <begin position="381"/>
        <end position="399"/>
    </location>
</feature>
<dbReference type="PANTHER" id="PTHR11819:SF195">
    <property type="entry name" value="SODIUM_GLUCOSE COTRANSPORTER 4"/>
    <property type="match status" value="1"/>
</dbReference>
<keyword evidence="4 7" id="KW-1133">Transmembrane helix</keyword>
<evidence type="ECO:0000256" key="2">
    <source>
        <dbReference type="ARBA" id="ARBA00006434"/>
    </source>
</evidence>
<feature type="transmembrane region" description="Helical" evidence="7">
    <location>
        <begin position="481"/>
        <end position="499"/>
    </location>
</feature>
<dbReference type="PROSITE" id="PS50283">
    <property type="entry name" value="NA_SOLUT_SYMP_3"/>
    <property type="match status" value="1"/>
</dbReference>
<feature type="transmembrane region" description="Helical" evidence="7">
    <location>
        <begin position="6"/>
        <end position="27"/>
    </location>
</feature>
<dbReference type="AlphaFoldDB" id="A0A5J5IBE1"/>
<gene>
    <name evidence="8" type="ORF">FW778_19610</name>
</gene>
<dbReference type="InterPro" id="IPR038377">
    <property type="entry name" value="Na/Glc_symporter_sf"/>
</dbReference>
<dbReference type="RefSeq" id="WP_150416566.1">
    <property type="nucleotide sequence ID" value="NZ_VYQF01000009.1"/>
</dbReference>
<proteinExistence type="inferred from homology"/>
<feature type="transmembrane region" description="Helical" evidence="7">
    <location>
        <begin position="82"/>
        <end position="102"/>
    </location>
</feature>
<comment type="caution">
    <text evidence="8">The sequence shown here is derived from an EMBL/GenBank/DDBJ whole genome shotgun (WGS) entry which is preliminary data.</text>
</comment>
<feature type="transmembrane region" description="Helical" evidence="7">
    <location>
        <begin position="443"/>
        <end position="461"/>
    </location>
</feature>
<feature type="transmembrane region" description="Helical" evidence="7">
    <location>
        <begin position="247"/>
        <end position="265"/>
    </location>
</feature>
<sequence>MKDIKIGTTDLIIIIIYIIGILAIGLFSVRKNKMTSNNYFLAGRSLKWLIVGTALFASNISTIHMVGLAASGYNEGLVWGNFEWMAVFTLILLALIFAPFYFKTKISTLPEFMEKRYGPASRTFVAFMGIVAALFIHLGMSLYAGAVVFESFFGINVYISIFLISLITAIYTVIGGLKAVMITETVQTVILISGAVLLTIFGILALPEHGITSFALFKAALKEGQLSMLHSAASIKALSPKGADSGLTWYAVFLGYPVLGIWYWCTDQTHVQRVLSARSLEDAQKGSLFAGVLKILPVFILILPGVIGYVLYKDIIGTDANQTFPILITHLLPVGIKGIVAAALLSALMSVVAAALNSSATLVSVDIVKRYRPKTSDKEQVLVGRIAAVVIMIVAMLWSTQGGNFASIFEAINKIAAAMAPPITTVFLLGVFSKRGTKEASIITLYVGFLLGIISFCLDYVPISGKMYITEGLGIPFMMQAWWLFCINCLIYYIVSYLTPKPDPEAISQCTWDSPISVITQGKFKGIGDVRFLAGLLLIFLIIMYAIFR</sequence>
<comment type="similarity">
    <text evidence="2 6">Belongs to the sodium:solute symporter (SSF) (TC 2.A.21) family.</text>
</comment>
<dbReference type="CDD" id="cd10329">
    <property type="entry name" value="SLC5sbd_SGLT1-like"/>
    <property type="match status" value="1"/>
</dbReference>
<dbReference type="Proteomes" id="UP000326903">
    <property type="component" value="Unassembled WGS sequence"/>
</dbReference>
<feature type="transmembrane region" description="Helical" evidence="7">
    <location>
        <begin position="411"/>
        <end position="431"/>
    </location>
</feature>
<reference evidence="8 9" key="1">
    <citation type="submission" date="2019-09" db="EMBL/GenBank/DDBJ databases">
        <title>Draft genome sequence of Ginsengibacter sp. BR5-29.</title>
        <authorList>
            <person name="Im W.-T."/>
        </authorList>
    </citation>
    <scope>NUCLEOTIDE SEQUENCE [LARGE SCALE GENOMIC DNA]</scope>
    <source>
        <strain evidence="8 9">BR5-29</strain>
    </source>
</reference>
<dbReference type="PANTHER" id="PTHR11819">
    <property type="entry name" value="SOLUTE CARRIER FAMILY 5"/>
    <property type="match status" value="1"/>
</dbReference>
<name>A0A5J5IBE1_9BACT</name>
<feature type="transmembrane region" description="Helical" evidence="7">
    <location>
        <begin position="530"/>
        <end position="548"/>
    </location>
</feature>
<dbReference type="Gene3D" id="1.20.1730.10">
    <property type="entry name" value="Sodium/glucose cotransporter"/>
    <property type="match status" value="1"/>
</dbReference>
<feature type="transmembrane region" description="Helical" evidence="7">
    <location>
        <begin position="186"/>
        <end position="206"/>
    </location>
</feature>
<protein>
    <submittedName>
        <fullName evidence="8">Sodium/solute symporter</fullName>
    </submittedName>
</protein>
<accession>A0A5J5IBE1</accession>
<feature type="transmembrane region" description="Helical" evidence="7">
    <location>
        <begin position="286"/>
        <end position="312"/>
    </location>
</feature>
<dbReference type="NCBIfam" id="TIGR00813">
    <property type="entry name" value="sss"/>
    <property type="match status" value="1"/>
</dbReference>
<evidence type="ECO:0000256" key="3">
    <source>
        <dbReference type="ARBA" id="ARBA00022692"/>
    </source>
</evidence>
<feature type="transmembrane region" description="Helical" evidence="7">
    <location>
        <begin position="155"/>
        <end position="174"/>
    </location>
</feature>
<evidence type="ECO:0000256" key="6">
    <source>
        <dbReference type="RuleBase" id="RU362091"/>
    </source>
</evidence>
<feature type="transmembrane region" description="Helical" evidence="7">
    <location>
        <begin position="123"/>
        <end position="149"/>
    </location>
</feature>